<dbReference type="Gene3D" id="2.60.120.200">
    <property type="match status" value="1"/>
</dbReference>
<feature type="region of interest" description="Disordered" evidence="6">
    <location>
        <begin position="292"/>
        <end position="323"/>
    </location>
</feature>
<dbReference type="GO" id="GO:0016762">
    <property type="term" value="F:xyloglucan:xyloglucosyl transferase activity"/>
    <property type="evidence" value="ECO:0007669"/>
    <property type="project" value="UniProtKB-EC"/>
</dbReference>
<sequence length="448" mass="50208">MNALFGVFLFLLVSFVTGSSGNLPILSFDEGYAHLFGESNLMVLKDGKSVRISLDETTGSGFVSQDVYSNGFFSASVKLPGDYTAGVVVALYLSNADMYVKNHDEIDIEFLGNVRGKEWRIQTNVYGNGSTGFGREERCGLWFDPSDDFHQYSILWTHDLILFSVDGIPIREMKRRAAVGGDFPSKPMSLYATIWDASDWATNGGKYRVDYKYAPFVSEYSDFVLHGCSADCDELAGEIPGGRERRRMMAEFRNKYLQYSYCYDRSRYPAPPPECVIDAGEADALRRFDPARFGRRRRRGKRQQQTTMGDKPSRRVAPNEVEETHVSVSWPGFKNGVDRGIIRYPQSGKAARVLPSGKSFPFSEAKPILFTSPKGILGTQEKGRPLPKFGEWDVNNPASADGFTVIFAKARDDKKAKSTAAPPQKDGIPPSSNDRESPRSKRKWFCFF</sequence>
<evidence type="ECO:0000256" key="1">
    <source>
        <dbReference type="ARBA" id="ARBA00012152"/>
    </source>
</evidence>
<keyword evidence="10" id="KW-1185">Reference proteome</keyword>
<feature type="domain" description="GH16" evidence="8">
    <location>
        <begin position="18"/>
        <end position="220"/>
    </location>
</feature>
<evidence type="ECO:0000313" key="10">
    <source>
        <dbReference type="Proteomes" id="UP000015453"/>
    </source>
</evidence>
<evidence type="ECO:0000256" key="3">
    <source>
        <dbReference type="ARBA" id="ARBA00022801"/>
    </source>
</evidence>
<keyword evidence="3" id="KW-0378">Hydrolase</keyword>
<dbReference type="GO" id="GO:0048046">
    <property type="term" value="C:apoplast"/>
    <property type="evidence" value="ECO:0007669"/>
    <property type="project" value="InterPro"/>
</dbReference>
<comment type="catalytic activity">
    <reaction evidence="5">
        <text>breaks a beta-(1-&gt;4) bond in the backbone of a xyloglucan and transfers the xyloglucanyl segment on to O-4 of the non-reducing terminal glucose residue of an acceptor, which can be a xyloglucan or an oligosaccharide of xyloglucan.</text>
        <dbReference type="EC" id="2.4.1.207"/>
    </reaction>
</comment>
<dbReference type="InterPro" id="IPR000757">
    <property type="entry name" value="Beta-glucanase-like"/>
</dbReference>
<evidence type="ECO:0000256" key="5">
    <source>
        <dbReference type="ARBA" id="ARBA00034022"/>
    </source>
</evidence>
<keyword evidence="7" id="KW-0732">Signal</keyword>
<feature type="compositionally biased region" description="Basic residues" evidence="6">
    <location>
        <begin position="293"/>
        <end position="302"/>
    </location>
</feature>
<evidence type="ECO:0000259" key="8">
    <source>
        <dbReference type="PROSITE" id="PS51762"/>
    </source>
</evidence>
<feature type="region of interest" description="Disordered" evidence="6">
    <location>
        <begin position="413"/>
        <end position="448"/>
    </location>
</feature>
<dbReference type="Pfam" id="PF05627">
    <property type="entry name" value="AvrRpt-cleavage"/>
    <property type="match status" value="1"/>
</dbReference>
<dbReference type="EMBL" id="AUSU01004402">
    <property type="protein sequence ID" value="EPS65144.1"/>
    <property type="molecule type" value="Genomic_DNA"/>
</dbReference>
<feature type="chain" id="PRO_5004561859" description="xyloglucan:xyloglucosyl transferase" evidence="7">
    <location>
        <begin position="19"/>
        <end position="448"/>
    </location>
</feature>
<dbReference type="EC" id="2.4.1.207" evidence="1"/>
<name>S8CDU3_9LAMI</name>
<dbReference type="AlphaFoldDB" id="S8CDU3"/>
<dbReference type="GO" id="GO:0004553">
    <property type="term" value="F:hydrolase activity, hydrolyzing O-glycosyl compounds"/>
    <property type="evidence" value="ECO:0007669"/>
    <property type="project" value="InterPro"/>
</dbReference>
<dbReference type="SUPFAM" id="SSF49899">
    <property type="entry name" value="Concanavalin A-like lectins/glucanases"/>
    <property type="match status" value="1"/>
</dbReference>
<dbReference type="GO" id="GO:0044042">
    <property type="term" value="P:glucan metabolic process"/>
    <property type="evidence" value="ECO:0007669"/>
    <property type="project" value="InterPro"/>
</dbReference>
<evidence type="ECO:0000256" key="4">
    <source>
        <dbReference type="ARBA" id="ARBA00023295"/>
    </source>
</evidence>
<accession>S8CDU3</accession>
<evidence type="ECO:0000256" key="6">
    <source>
        <dbReference type="SAM" id="MobiDB-lite"/>
    </source>
</evidence>
<dbReference type="InterPro" id="IPR013320">
    <property type="entry name" value="ConA-like_dom_sf"/>
</dbReference>
<dbReference type="PROSITE" id="PS51762">
    <property type="entry name" value="GH16_2"/>
    <property type="match status" value="1"/>
</dbReference>
<keyword evidence="2" id="KW-0808">Transferase</keyword>
<dbReference type="OrthoDB" id="4781at2759"/>
<evidence type="ECO:0000313" key="9">
    <source>
        <dbReference type="EMBL" id="EPS65144.1"/>
    </source>
</evidence>
<reference evidence="9 10" key="1">
    <citation type="journal article" date="2013" name="BMC Genomics">
        <title>The miniature genome of a carnivorous plant Genlisea aurea contains a low number of genes and short non-coding sequences.</title>
        <authorList>
            <person name="Leushkin E.V."/>
            <person name="Sutormin R.A."/>
            <person name="Nabieva E.R."/>
            <person name="Penin A.A."/>
            <person name="Kondrashov A.S."/>
            <person name="Logacheva M.D."/>
        </authorList>
    </citation>
    <scope>NUCLEOTIDE SEQUENCE [LARGE SCALE GENOMIC DNA]</scope>
</reference>
<dbReference type="PANTHER" id="PTHR31062">
    <property type="entry name" value="XYLOGLUCAN ENDOTRANSGLUCOSYLASE/HYDROLASE PROTEIN 8-RELATED"/>
    <property type="match status" value="1"/>
</dbReference>
<dbReference type="Pfam" id="PF06955">
    <property type="entry name" value="XET_C"/>
    <property type="match status" value="1"/>
</dbReference>
<dbReference type="InterPro" id="IPR044791">
    <property type="entry name" value="Beta-glucanase/XTH"/>
</dbReference>
<gene>
    <name evidence="9" type="ORF">M569_09632</name>
</gene>
<dbReference type="InterPro" id="IPR010713">
    <property type="entry name" value="XET_C"/>
</dbReference>
<evidence type="ECO:0000256" key="2">
    <source>
        <dbReference type="ARBA" id="ARBA00022679"/>
    </source>
</evidence>
<proteinExistence type="predicted"/>
<dbReference type="InterPro" id="IPR008700">
    <property type="entry name" value="TypeIII_avirulence_cleave"/>
</dbReference>
<keyword evidence="4" id="KW-0326">Glycosidase</keyword>
<dbReference type="Pfam" id="PF00722">
    <property type="entry name" value="Glyco_hydro_16"/>
    <property type="match status" value="1"/>
</dbReference>
<dbReference type="Proteomes" id="UP000015453">
    <property type="component" value="Unassembled WGS sequence"/>
</dbReference>
<organism evidence="9 10">
    <name type="scientific">Genlisea aurea</name>
    <dbReference type="NCBI Taxonomy" id="192259"/>
    <lineage>
        <taxon>Eukaryota</taxon>
        <taxon>Viridiplantae</taxon>
        <taxon>Streptophyta</taxon>
        <taxon>Embryophyta</taxon>
        <taxon>Tracheophyta</taxon>
        <taxon>Spermatophyta</taxon>
        <taxon>Magnoliopsida</taxon>
        <taxon>eudicotyledons</taxon>
        <taxon>Gunneridae</taxon>
        <taxon>Pentapetalae</taxon>
        <taxon>asterids</taxon>
        <taxon>lamiids</taxon>
        <taxon>Lamiales</taxon>
        <taxon>Lentibulariaceae</taxon>
        <taxon>Genlisea</taxon>
    </lineage>
</organism>
<evidence type="ECO:0000256" key="7">
    <source>
        <dbReference type="SAM" id="SignalP"/>
    </source>
</evidence>
<comment type="caution">
    <text evidence="9">The sequence shown here is derived from an EMBL/GenBank/DDBJ whole genome shotgun (WGS) entry which is preliminary data.</text>
</comment>
<feature type="signal peptide" evidence="7">
    <location>
        <begin position="1"/>
        <end position="18"/>
    </location>
</feature>
<protein>
    <recommendedName>
        <fullName evidence="1">xyloglucan:xyloglucosyl transferase</fullName>
        <ecNumber evidence="1">2.4.1.207</ecNumber>
    </recommendedName>
</protein>